<dbReference type="RefSeq" id="WP_243548063.1">
    <property type="nucleotide sequence ID" value="NZ_CP094532.1"/>
</dbReference>
<gene>
    <name evidence="1" type="ORF">MTP09_08975</name>
</gene>
<dbReference type="Gene3D" id="1.20.1600.10">
    <property type="entry name" value="Outer membrane efflux proteins (OEP)"/>
    <property type="match status" value="1"/>
</dbReference>
<name>A0ABY4BP89_9FLAO</name>
<reference evidence="1 2" key="1">
    <citation type="submission" date="2022-03" db="EMBL/GenBank/DDBJ databases">
        <title>Chryseobacterium sp. isolated from particulate matters in swine house.</title>
        <authorList>
            <person name="Won M."/>
            <person name="Kim S.-J."/>
            <person name="Kwon S.-W."/>
        </authorList>
    </citation>
    <scope>NUCLEOTIDE SEQUENCE [LARGE SCALE GENOMIC DNA]</scope>
    <source>
        <strain evidence="1 2">SC2-2</strain>
    </source>
</reference>
<sequence>MNKLRTIIISIAICPFFILFGMGGIFAQTPISLETALQKAADKNLNLKSGQLRIDYYDKMQKSYATIDPLNITGEIGQMNSTYVDNAIGVNQTLRLPAFYRAQKQVLIEEWKNSVLNLDVQKWQLKREMSLLYNKLNYLDEKQKLLKKTDSIYSNYYKRAELRLKAGESNILEKTTAENYRSQAEIQLQSLLKDRDITLYQFNYLINDSEIYTNQKDGFFNTELLGDESFSGNTIVLKQLEQQRNIENARLESEKKKLLPSFNVGIRSMTMKGMGADDKTYDGLHRFQQGSVGVGLPIFNTAQKSVIEGQKVNQMIAENNYQLGLRNMKNLYAKTYGEYQKLKSEIDYYKTTGLKNADKILFTANLLLKEGEMNYLEYTLLVNQSLEIQNKYIEAQKLLNEKIIELNNLRSE</sequence>
<accession>A0ABY4BP89</accession>
<evidence type="ECO:0000313" key="2">
    <source>
        <dbReference type="Proteomes" id="UP000831460"/>
    </source>
</evidence>
<dbReference type="EMBL" id="CP094532">
    <property type="protein sequence ID" value="UOE40052.1"/>
    <property type="molecule type" value="Genomic_DNA"/>
</dbReference>
<keyword evidence="2" id="KW-1185">Reference proteome</keyword>
<dbReference type="Proteomes" id="UP000831460">
    <property type="component" value="Chromosome"/>
</dbReference>
<evidence type="ECO:0000313" key="1">
    <source>
        <dbReference type="EMBL" id="UOE40052.1"/>
    </source>
</evidence>
<proteinExistence type="predicted"/>
<organism evidence="1 2">
    <name type="scientific">Chryseobacterium suipulveris</name>
    <dbReference type="NCBI Taxonomy" id="2929800"/>
    <lineage>
        <taxon>Bacteria</taxon>
        <taxon>Pseudomonadati</taxon>
        <taxon>Bacteroidota</taxon>
        <taxon>Flavobacteriia</taxon>
        <taxon>Flavobacteriales</taxon>
        <taxon>Weeksellaceae</taxon>
        <taxon>Chryseobacterium group</taxon>
        <taxon>Chryseobacterium</taxon>
    </lineage>
</organism>
<protein>
    <submittedName>
        <fullName evidence="1">TolC family protein</fullName>
    </submittedName>
</protein>
<dbReference type="SUPFAM" id="SSF56954">
    <property type="entry name" value="Outer membrane efflux proteins (OEP)"/>
    <property type="match status" value="1"/>
</dbReference>